<dbReference type="EMBL" id="SEWF01000013">
    <property type="protein sequence ID" value="RYU95641.1"/>
    <property type="molecule type" value="Genomic_DNA"/>
</dbReference>
<evidence type="ECO:0008006" key="3">
    <source>
        <dbReference type="Google" id="ProtNLM"/>
    </source>
</evidence>
<proteinExistence type="predicted"/>
<protein>
    <recommendedName>
        <fullName evidence="3">Lipoprotein</fullName>
    </recommendedName>
</protein>
<gene>
    <name evidence="1" type="ORF">EWM59_11045</name>
</gene>
<dbReference type="PROSITE" id="PS51257">
    <property type="entry name" value="PROKAR_LIPOPROTEIN"/>
    <property type="match status" value="1"/>
</dbReference>
<evidence type="ECO:0000313" key="2">
    <source>
        <dbReference type="Proteomes" id="UP000293162"/>
    </source>
</evidence>
<sequence>MKNIQWLLSLILLIGMVSCKPKDTEPTPDGKEVAFEVSATEYDRLIAARTTQTRHFEIKDIKRESDILKIWVKGGCDKSNYKVVWDGIMRKSYPLTVFLVVTLEQGTGIECAAELDHLLEIDLKEKFGTLYETDELHILLSNGSKIFDKVIDPAGAVTNK</sequence>
<reference evidence="1 2" key="1">
    <citation type="submission" date="2019-02" db="EMBL/GenBank/DDBJ databases">
        <title>Bacterial novel species Emticicia sp. 17J42-9 isolated from soil.</title>
        <authorList>
            <person name="Jung H.-Y."/>
        </authorList>
    </citation>
    <scope>NUCLEOTIDE SEQUENCE [LARGE SCALE GENOMIC DNA]</scope>
    <source>
        <strain evidence="1 2">17J42-9</strain>
    </source>
</reference>
<dbReference type="RefSeq" id="WP_130021033.1">
    <property type="nucleotide sequence ID" value="NZ_SEWF01000013.1"/>
</dbReference>
<accession>A0A4Q5M0B6</accession>
<dbReference type="AlphaFoldDB" id="A0A4Q5M0B6"/>
<comment type="caution">
    <text evidence="1">The sequence shown here is derived from an EMBL/GenBank/DDBJ whole genome shotgun (WGS) entry which is preliminary data.</text>
</comment>
<name>A0A4Q5M0B6_9BACT</name>
<evidence type="ECO:0000313" key="1">
    <source>
        <dbReference type="EMBL" id="RYU95641.1"/>
    </source>
</evidence>
<dbReference type="OrthoDB" id="1118380at2"/>
<dbReference type="Proteomes" id="UP000293162">
    <property type="component" value="Unassembled WGS sequence"/>
</dbReference>
<organism evidence="1 2">
    <name type="scientific">Emticicia agri</name>
    <dbReference type="NCBI Taxonomy" id="2492393"/>
    <lineage>
        <taxon>Bacteria</taxon>
        <taxon>Pseudomonadati</taxon>
        <taxon>Bacteroidota</taxon>
        <taxon>Cytophagia</taxon>
        <taxon>Cytophagales</taxon>
        <taxon>Leadbetterellaceae</taxon>
        <taxon>Emticicia</taxon>
    </lineage>
</organism>
<keyword evidence="2" id="KW-1185">Reference proteome</keyword>